<name>A0A1L9PWP3_ASPVE</name>
<dbReference type="InterPro" id="IPR001138">
    <property type="entry name" value="Zn2Cys6_DnaBD"/>
</dbReference>
<dbReference type="InterPro" id="IPR036864">
    <property type="entry name" value="Zn2-C6_fun-type_DNA-bd_sf"/>
</dbReference>
<reference evidence="10" key="1">
    <citation type="journal article" date="2017" name="Genome Biol.">
        <title>Comparative genomics reveals high biological diversity and specific adaptations in the industrially and medically important fungal genus Aspergillus.</title>
        <authorList>
            <person name="de Vries R.P."/>
            <person name="Riley R."/>
            <person name="Wiebenga A."/>
            <person name="Aguilar-Osorio G."/>
            <person name="Amillis S."/>
            <person name="Uchima C.A."/>
            <person name="Anderluh G."/>
            <person name="Asadollahi M."/>
            <person name="Askin M."/>
            <person name="Barry K."/>
            <person name="Battaglia E."/>
            <person name="Bayram O."/>
            <person name="Benocci T."/>
            <person name="Braus-Stromeyer S.A."/>
            <person name="Caldana C."/>
            <person name="Canovas D."/>
            <person name="Cerqueira G.C."/>
            <person name="Chen F."/>
            <person name="Chen W."/>
            <person name="Choi C."/>
            <person name="Clum A."/>
            <person name="Dos Santos R.A."/>
            <person name="Damasio A.R."/>
            <person name="Diallinas G."/>
            <person name="Emri T."/>
            <person name="Fekete E."/>
            <person name="Flipphi M."/>
            <person name="Freyberg S."/>
            <person name="Gallo A."/>
            <person name="Gournas C."/>
            <person name="Habgood R."/>
            <person name="Hainaut M."/>
            <person name="Harispe M.L."/>
            <person name="Henrissat B."/>
            <person name="Hilden K.S."/>
            <person name="Hope R."/>
            <person name="Hossain A."/>
            <person name="Karabika E."/>
            <person name="Karaffa L."/>
            <person name="Karanyi Z."/>
            <person name="Krasevec N."/>
            <person name="Kuo A."/>
            <person name="Kusch H."/>
            <person name="LaButti K."/>
            <person name="Lagendijk E.L."/>
            <person name="Lapidus A."/>
            <person name="Levasseur A."/>
            <person name="Lindquist E."/>
            <person name="Lipzen A."/>
            <person name="Logrieco A.F."/>
            <person name="MacCabe A."/>
            <person name="Maekelae M.R."/>
            <person name="Malavazi I."/>
            <person name="Melin P."/>
            <person name="Meyer V."/>
            <person name="Mielnichuk N."/>
            <person name="Miskei M."/>
            <person name="Molnar A.P."/>
            <person name="Mule G."/>
            <person name="Ngan C.Y."/>
            <person name="Orejas M."/>
            <person name="Orosz E."/>
            <person name="Ouedraogo J.P."/>
            <person name="Overkamp K.M."/>
            <person name="Park H.-S."/>
            <person name="Perrone G."/>
            <person name="Piumi F."/>
            <person name="Punt P.J."/>
            <person name="Ram A.F."/>
            <person name="Ramon A."/>
            <person name="Rauscher S."/>
            <person name="Record E."/>
            <person name="Riano-Pachon D.M."/>
            <person name="Robert V."/>
            <person name="Roehrig J."/>
            <person name="Ruller R."/>
            <person name="Salamov A."/>
            <person name="Salih N.S."/>
            <person name="Samson R.A."/>
            <person name="Sandor E."/>
            <person name="Sanguinetti M."/>
            <person name="Schuetze T."/>
            <person name="Sepcic K."/>
            <person name="Shelest E."/>
            <person name="Sherlock G."/>
            <person name="Sophianopoulou V."/>
            <person name="Squina F.M."/>
            <person name="Sun H."/>
            <person name="Susca A."/>
            <person name="Todd R.B."/>
            <person name="Tsang A."/>
            <person name="Unkles S.E."/>
            <person name="van de Wiele N."/>
            <person name="van Rossen-Uffink D."/>
            <person name="Oliveira J.V."/>
            <person name="Vesth T.C."/>
            <person name="Visser J."/>
            <person name="Yu J.-H."/>
            <person name="Zhou M."/>
            <person name="Andersen M.R."/>
            <person name="Archer D.B."/>
            <person name="Baker S.E."/>
            <person name="Benoit I."/>
            <person name="Brakhage A.A."/>
            <person name="Braus G.H."/>
            <person name="Fischer R."/>
            <person name="Frisvad J.C."/>
            <person name="Goldman G.H."/>
            <person name="Houbraken J."/>
            <person name="Oakley B."/>
            <person name="Pocsi I."/>
            <person name="Scazzocchio C."/>
            <person name="Seiboth B."/>
            <person name="vanKuyk P.A."/>
            <person name="Wortman J."/>
            <person name="Dyer P.S."/>
            <person name="Grigoriev I.V."/>
        </authorList>
    </citation>
    <scope>NUCLEOTIDE SEQUENCE [LARGE SCALE GENOMIC DNA]</scope>
    <source>
        <strain evidence="10">CBS 583.65</strain>
    </source>
</reference>
<dbReference type="InterPro" id="IPR050815">
    <property type="entry name" value="TF_fung"/>
</dbReference>
<sequence length="643" mass="72070">MDDSDRLNAGISKRIRQACASCRRRKTKCSGERPVCFHCRRSRQRCVYEPYSSTVSDASVPPPPPPTTQDNSAILQRINMLESRLAELSDRAAPQPLGSPTQNGFLPSASPPQRFNSEQCSLPPPSILQNTIDTFFARVQNRPYSYIQEASFRRKLELGIVPNCLLLAVLAAAVRFSTHEYYAGRKQEAIEVYAKGSWMSVLTEHLTVVDNLTVEVVQTVNLLAIVNYTAGHVSSAWLKVGLAARISQDLRLMIEPSNALPFPEQEERRRTFWSGYLLDRLISCGRSRPLCFHDDDCHVRLPCDEETLRTGQVQTTHTLHELLCWDSEIDHEQPPSPFGLVILMASIFGRCTRYVHRECNPDKTPPWDTNSEFSKINSSLLLLESYSTNRRLSVVDTLRHKHSPHQSEEEQVVFAHSLFHLCHCLLNHPFLLRLRLKPFGSKAPTSFALRVLQTAIEHANQLMDLLRDASEAGFPLQSSFYPYCVVVVAGIQSLAFHYEASKNDPHSSDSLDYFHRSLSMLERLSGTWGHAANMVVRLREFHAQGHIFSSLLDPACITDDMDTSSVDALWTMLDYGLVGSRISDSPGFSGSLLSNMPSPSSWALGSDIFNTDSLGMGNTDPQLLGGLTPVHFNREVDTLLNPC</sequence>
<dbReference type="OrthoDB" id="424974at2759"/>
<dbReference type="InterPro" id="IPR007219">
    <property type="entry name" value="XnlR_reg_dom"/>
</dbReference>
<gene>
    <name evidence="9" type="ORF">ASPVEDRAFT_308712</name>
</gene>
<dbReference type="GO" id="GO:0005634">
    <property type="term" value="C:nucleus"/>
    <property type="evidence" value="ECO:0007669"/>
    <property type="project" value="UniProtKB-SubCell"/>
</dbReference>
<dbReference type="PROSITE" id="PS00463">
    <property type="entry name" value="ZN2_CY6_FUNGAL_1"/>
    <property type="match status" value="1"/>
</dbReference>
<evidence type="ECO:0000259" key="8">
    <source>
        <dbReference type="PROSITE" id="PS50048"/>
    </source>
</evidence>
<organism evidence="9 10">
    <name type="scientific">Aspergillus versicolor CBS 583.65</name>
    <dbReference type="NCBI Taxonomy" id="1036611"/>
    <lineage>
        <taxon>Eukaryota</taxon>
        <taxon>Fungi</taxon>
        <taxon>Dikarya</taxon>
        <taxon>Ascomycota</taxon>
        <taxon>Pezizomycotina</taxon>
        <taxon>Eurotiomycetes</taxon>
        <taxon>Eurotiomycetidae</taxon>
        <taxon>Eurotiales</taxon>
        <taxon>Aspergillaceae</taxon>
        <taxon>Aspergillus</taxon>
        <taxon>Aspergillus subgen. Nidulantes</taxon>
    </lineage>
</organism>
<keyword evidence="2" id="KW-0479">Metal-binding</keyword>
<feature type="domain" description="Zn(2)-C6 fungal-type" evidence="8">
    <location>
        <begin position="18"/>
        <end position="48"/>
    </location>
</feature>
<dbReference type="PROSITE" id="PS50048">
    <property type="entry name" value="ZN2_CY6_FUNGAL_2"/>
    <property type="match status" value="1"/>
</dbReference>
<dbReference type="EMBL" id="KV878134">
    <property type="protein sequence ID" value="OJJ05960.1"/>
    <property type="molecule type" value="Genomic_DNA"/>
</dbReference>
<dbReference type="PANTHER" id="PTHR47338">
    <property type="entry name" value="ZN(II)2CYS6 TRANSCRIPTION FACTOR (EUROFUNG)-RELATED"/>
    <property type="match status" value="1"/>
</dbReference>
<evidence type="ECO:0000313" key="10">
    <source>
        <dbReference type="Proteomes" id="UP000184073"/>
    </source>
</evidence>
<dbReference type="CDD" id="cd00067">
    <property type="entry name" value="GAL4"/>
    <property type="match status" value="1"/>
</dbReference>
<evidence type="ECO:0000256" key="7">
    <source>
        <dbReference type="SAM" id="MobiDB-lite"/>
    </source>
</evidence>
<dbReference type="Proteomes" id="UP000184073">
    <property type="component" value="Unassembled WGS sequence"/>
</dbReference>
<dbReference type="GO" id="GO:0006351">
    <property type="term" value="P:DNA-templated transcription"/>
    <property type="evidence" value="ECO:0007669"/>
    <property type="project" value="InterPro"/>
</dbReference>
<accession>A0A1L9PWP3</accession>
<evidence type="ECO:0000256" key="4">
    <source>
        <dbReference type="ARBA" id="ARBA00023125"/>
    </source>
</evidence>
<evidence type="ECO:0000256" key="1">
    <source>
        <dbReference type="ARBA" id="ARBA00004123"/>
    </source>
</evidence>
<evidence type="ECO:0000256" key="5">
    <source>
        <dbReference type="ARBA" id="ARBA00023163"/>
    </source>
</evidence>
<evidence type="ECO:0000256" key="3">
    <source>
        <dbReference type="ARBA" id="ARBA00023015"/>
    </source>
</evidence>
<feature type="compositionally biased region" description="Polar residues" evidence="7">
    <location>
        <begin position="98"/>
        <end position="112"/>
    </location>
</feature>
<dbReference type="GO" id="GO:0000981">
    <property type="term" value="F:DNA-binding transcription factor activity, RNA polymerase II-specific"/>
    <property type="evidence" value="ECO:0007669"/>
    <property type="project" value="InterPro"/>
</dbReference>
<dbReference type="AlphaFoldDB" id="A0A1L9PWP3"/>
<keyword evidence="3" id="KW-0805">Transcription regulation</keyword>
<feature type="region of interest" description="Disordered" evidence="7">
    <location>
        <begin position="92"/>
        <end position="112"/>
    </location>
</feature>
<dbReference type="PANTHER" id="PTHR47338:SF4">
    <property type="entry name" value="ZN(II)2CYS6 TRANSCRIPTION FACTOR (EUROFUNG)"/>
    <property type="match status" value="1"/>
</dbReference>
<protein>
    <recommendedName>
        <fullName evidence="8">Zn(2)-C6 fungal-type domain-containing protein</fullName>
    </recommendedName>
</protein>
<dbReference type="GeneID" id="63725908"/>
<dbReference type="CDD" id="cd12148">
    <property type="entry name" value="fungal_TF_MHR"/>
    <property type="match status" value="1"/>
</dbReference>
<comment type="subcellular location">
    <subcellularLocation>
        <location evidence="1">Nucleus</location>
    </subcellularLocation>
</comment>
<dbReference type="Pfam" id="PF04082">
    <property type="entry name" value="Fungal_trans"/>
    <property type="match status" value="1"/>
</dbReference>
<dbReference type="VEuPathDB" id="FungiDB:ASPVEDRAFT_308712"/>
<dbReference type="STRING" id="1036611.A0A1L9PWP3"/>
<dbReference type="Gene3D" id="4.10.240.10">
    <property type="entry name" value="Zn(2)-C6 fungal-type DNA-binding domain"/>
    <property type="match status" value="1"/>
</dbReference>
<dbReference type="SUPFAM" id="SSF57701">
    <property type="entry name" value="Zn2/Cys6 DNA-binding domain"/>
    <property type="match status" value="1"/>
</dbReference>
<dbReference type="Pfam" id="PF00172">
    <property type="entry name" value="Zn_clus"/>
    <property type="match status" value="1"/>
</dbReference>
<proteinExistence type="predicted"/>
<dbReference type="RefSeq" id="XP_040671722.1">
    <property type="nucleotide sequence ID" value="XM_040810397.1"/>
</dbReference>
<dbReference type="SMART" id="SM00066">
    <property type="entry name" value="GAL4"/>
    <property type="match status" value="1"/>
</dbReference>
<dbReference type="SMART" id="SM00906">
    <property type="entry name" value="Fungal_trans"/>
    <property type="match status" value="1"/>
</dbReference>
<keyword evidence="5" id="KW-0804">Transcription</keyword>
<keyword evidence="6" id="KW-0539">Nucleus</keyword>
<evidence type="ECO:0000256" key="2">
    <source>
        <dbReference type="ARBA" id="ARBA00022723"/>
    </source>
</evidence>
<keyword evidence="10" id="KW-1185">Reference proteome</keyword>
<dbReference type="GO" id="GO:0003677">
    <property type="term" value="F:DNA binding"/>
    <property type="evidence" value="ECO:0007669"/>
    <property type="project" value="UniProtKB-KW"/>
</dbReference>
<evidence type="ECO:0000256" key="6">
    <source>
        <dbReference type="ARBA" id="ARBA00023242"/>
    </source>
</evidence>
<evidence type="ECO:0000313" key="9">
    <source>
        <dbReference type="EMBL" id="OJJ05960.1"/>
    </source>
</evidence>
<keyword evidence="4" id="KW-0238">DNA-binding</keyword>
<dbReference type="GO" id="GO:0008270">
    <property type="term" value="F:zinc ion binding"/>
    <property type="evidence" value="ECO:0007669"/>
    <property type="project" value="InterPro"/>
</dbReference>